<dbReference type="Proteomes" id="UP000191094">
    <property type="component" value="Unassembled WGS sequence"/>
</dbReference>
<evidence type="ECO:0000313" key="2">
    <source>
        <dbReference type="EMBL" id="OOS20691.1"/>
    </source>
</evidence>
<gene>
    <name evidence="2" type="ORF">B0682_06035</name>
</gene>
<dbReference type="PANTHER" id="PTHR12835">
    <property type="entry name" value="BIOTIN PROTEIN LIGASE"/>
    <property type="match status" value="1"/>
</dbReference>
<dbReference type="OrthoDB" id="9807064at2"/>
<protein>
    <recommendedName>
        <fullName evidence="1">BPL/LPL catalytic domain-containing protein</fullName>
    </recommendedName>
</protein>
<dbReference type="GO" id="GO:0004077">
    <property type="term" value="F:biotin--[biotin carboxyl-carrier protein] ligase activity"/>
    <property type="evidence" value="ECO:0007669"/>
    <property type="project" value="TreeGrafter"/>
</dbReference>
<dbReference type="InterPro" id="IPR045864">
    <property type="entry name" value="aa-tRNA-synth_II/BPL/LPL"/>
</dbReference>
<sequence length="368" mass="40199">MSLISIAHITAIECVAQYILSECHEHVTNSLSTNSELIEKLLNAGLPATQPAILTADSQSAGRGQHGRSWQSPKGNLYFSFYHPLTTTKTTFSANILPLTAPITGLLSLCVGQQLANMSIIRQLNRHRLSQSLPNIGVKWVNDVGFYHVVKSHQPNNMHTSSHFDKVLPCHQSPCHQLQFYKLAGILIEPVQRAGKRLGVVIGIGINVQNPPMLTSAQQENMGHQAVGLNSLIDMCNLPNCLPVSFLPVSPQDLYRPVLMACLNALLIHDQLICESKVGEPQDGGGYSDEFLREFAKVDVLAGKRIKVRSDRLSHFNGDNANDDNTMLTGRAIGIDRHGRLQVIDGGGKIHALLTGNIPNAFACDDSR</sequence>
<dbReference type="InterPro" id="IPR004143">
    <property type="entry name" value="BPL_LPL_catalytic"/>
</dbReference>
<reference evidence="2 3" key="1">
    <citation type="submission" date="2017-02" db="EMBL/GenBank/DDBJ databases">
        <title>Draft genome sequence of Moraxella lincolnii CCUG 9405T type strain.</title>
        <authorList>
            <person name="Salva-Serra F."/>
            <person name="Engstrom-Jakobsson H."/>
            <person name="Thorell K."/>
            <person name="Jaen-Luchoro D."/>
            <person name="Gonzales-Siles L."/>
            <person name="Karlsson R."/>
            <person name="Yazdan S."/>
            <person name="Boulund F."/>
            <person name="Johnning A."/>
            <person name="Engstrand L."/>
            <person name="Kristiansson E."/>
            <person name="Moore E."/>
        </authorList>
    </citation>
    <scope>NUCLEOTIDE SEQUENCE [LARGE SCALE GENOMIC DNA]</scope>
    <source>
        <strain evidence="2 3">CCUG 9405</strain>
    </source>
</reference>
<evidence type="ECO:0000259" key="1">
    <source>
        <dbReference type="Pfam" id="PF03099"/>
    </source>
</evidence>
<evidence type="ECO:0000313" key="3">
    <source>
        <dbReference type="Proteomes" id="UP000191094"/>
    </source>
</evidence>
<dbReference type="STRING" id="90241.B0682_06035"/>
<dbReference type="GO" id="GO:0005737">
    <property type="term" value="C:cytoplasm"/>
    <property type="evidence" value="ECO:0007669"/>
    <property type="project" value="TreeGrafter"/>
</dbReference>
<feature type="domain" description="BPL/LPL catalytic" evidence="1">
    <location>
        <begin position="50"/>
        <end position="207"/>
    </location>
</feature>
<dbReference type="RefSeq" id="WP_078307420.1">
    <property type="nucleotide sequence ID" value="NZ_MUYT01000007.1"/>
</dbReference>
<dbReference type="Gene3D" id="3.30.930.10">
    <property type="entry name" value="Bira Bifunctional Protein, Domain 2"/>
    <property type="match status" value="1"/>
</dbReference>
<organism evidence="2 3">
    <name type="scientific">Lwoffella lincolnii</name>
    <dbReference type="NCBI Taxonomy" id="90241"/>
    <lineage>
        <taxon>Bacteria</taxon>
        <taxon>Pseudomonadati</taxon>
        <taxon>Pseudomonadota</taxon>
        <taxon>Gammaproteobacteria</taxon>
        <taxon>Moraxellales</taxon>
        <taxon>Moraxellaceae</taxon>
        <taxon>Lwoffella</taxon>
    </lineage>
</organism>
<dbReference type="Pfam" id="PF03099">
    <property type="entry name" value="BPL_LplA_LipB"/>
    <property type="match status" value="1"/>
</dbReference>
<dbReference type="PANTHER" id="PTHR12835:SF5">
    <property type="entry name" value="BIOTIN--PROTEIN LIGASE"/>
    <property type="match status" value="1"/>
</dbReference>
<accession>A0A1T0CEY8</accession>
<dbReference type="SUPFAM" id="SSF55681">
    <property type="entry name" value="Class II aaRS and biotin synthetases"/>
    <property type="match status" value="1"/>
</dbReference>
<name>A0A1T0CEY8_9GAMM</name>
<keyword evidence="3" id="KW-1185">Reference proteome</keyword>
<dbReference type="EMBL" id="MUYT01000007">
    <property type="protein sequence ID" value="OOS20691.1"/>
    <property type="molecule type" value="Genomic_DNA"/>
</dbReference>
<proteinExistence type="predicted"/>
<dbReference type="AlphaFoldDB" id="A0A1T0CEY8"/>
<comment type="caution">
    <text evidence="2">The sequence shown here is derived from an EMBL/GenBank/DDBJ whole genome shotgun (WGS) entry which is preliminary data.</text>
</comment>